<dbReference type="RefSeq" id="WP_004830455.1">
    <property type="nucleotide sequence ID" value="NZ_BKJQ01000040.1"/>
</dbReference>
<sequence length="92" mass="10409">MQTVLYPLSVLYRFILAFGIGYAGSYLLSVALIDVFYPYLAKAESIYLAAFIALFFYIVFVIISFCVHSLKKLSIISLILMIALFLFSKFIG</sequence>
<reference evidence="1" key="1">
    <citation type="submission" date="2022-02" db="EMBL/GenBank/DDBJ databases">
        <title>Characterization of Tn125 harboring carbapenem-resistant Acinetobacter bereziniae clinical isolates.</title>
        <authorList>
            <person name="Wong N.-K."/>
            <person name="Pan Q."/>
        </authorList>
    </citation>
    <scope>NUCLEOTIDE SEQUENCE</scope>
    <source>
        <strain evidence="1">GD03393</strain>
    </source>
</reference>
<dbReference type="KEGG" id="aber:BSR55_11965"/>
<organism evidence="1 2">
    <name type="scientific">Acinetobacter bereziniae</name>
    <name type="common">Acinetobacter genomosp. 10</name>
    <dbReference type="NCBI Taxonomy" id="106648"/>
    <lineage>
        <taxon>Bacteria</taxon>
        <taxon>Pseudomonadati</taxon>
        <taxon>Pseudomonadota</taxon>
        <taxon>Gammaproteobacteria</taxon>
        <taxon>Moraxellales</taxon>
        <taxon>Moraxellaceae</taxon>
        <taxon>Acinetobacter</taxon>
    </lineage>
</organism>
<protein>
    <submittedName>
        <fullName evidence="1">Uncharacterized protein</fullName>
    </submittedName>
</protein>
<evidence type="ECO:0000313" key="1">
    <source>
        <dbReference type="EMBL" id="UUN99661.1"/>
    </source>
</evidence>
<dbReference type="Proteomes" id="UP000644140">
    <property type="component" value="Chromosome"/>
</dbReference>
<name>A0A430GL42_ACIBZ</name>
<gene>
    <name evidence="1" type="ORF">I9054_009535</name>
</gene>
<dbReference type="AlphaFoldDB" id="A0A430GL42"/>
<proteinExistence type="predicted"/>
<dbReference type="EMBL" id="CP092085">
    <property type="protein sequence ID" value="UUN99661.1"/>
    <property type="molecule type" value="Genomic_DNA"/>
</dbReference>
<accession>A0A430GL42</accession>
<evidence type="ECO:0000313" key="2">
    <source>
        <dbReference type="Proteomes" id="UP000644140"/>
    </source>
</evidence>